<feature type="transmembrane region" description="Helical" evidence="11">
    <location>
        <begin position="440"/>
        <end position="461"/>
    </location>
</feature>
<keyword evidence="3" id="KW-0813">Transport</keyword>
<evidence type="ECO:0000256" key="4">
    <source>
        <dbReference type="ARBA" id="ARBA00022597"/>
    </source>
</evidence>
<reference evidence="13" key="1">
    <citation type="submission" date="2014-03" db="EMBL/GenBank/DDBJ databases">
        <title>The whipworm genome and dual-species transcriptomics of an intimate host-pathogen interaction.</title>
        <authorList>
            <person name="Foth B.J."/>
            <person name="Tsai I.J."/>
            <person name="Reid A.J."/>
            <person name="Bancroft A.J."/>
            <person name="Nichol S."/>
            <person name="Tracey A."/>
            <person name="Holroyd N."/>
            <person name="Cotton J.A."/>
            <person name="Stanley E.J."/>
            <person name="Zarowiecki M."/>
            <person name="Liu J.Z."/>
            <person name="Huckvale T."/>
            <person name="Cooper P.J."/>
            <person name="Grencis R.K."/>
            <person name="Berriman M."/>
        </authorList>
    </citation>
    <scope>NUCLEOTIDE SEQUENCE [LARGE SCALE GENOMIC DNA]</scope>
    <source>
        <strain evidence="13">Edinburgh</strain>
    </source>
</reference>
<feature type="region of interest" description="Disordered" evidence="10">
    <location>
        <begin position="241"/>
        <end position="262"/>
    </location>
</feature>
<organism evidence="13 14">
    <name type="scientific">Trichuris muris</name>
    <name type="common">Mouse whipworm</name>
    <dbReference type="NCBI Taxonomy" id="70415"/>
    <lineage>
        <taxon>Eukaryota</taxon>
        <taxon>Metazoa</taxon>
        <taxon>Ecdysozoa</taxon>
        <taxon>Nematoda</taxon>
        <taxon>Enoplea</taxon>
        <taxon>Dorylaimia</taxon>
        <taxon>Trichinellida</taxon>
        <taxon>Trichuridae</taxon>
        <taxon>Trichuris</taxon>
    </lineage>
</organism>
<keyword evidence="5 11" id="KW-0812">Transmembrane</keyword>
<evidence type="ECO:0000256" key="3">
    <source>
        <dbReference type="ARBA" id="ARBA00022448"/>
    </source>
</evidence>
<evidence type="ECO:0000256" key="5">
    <source>
        <dbReference type="ARBA" id="ARBA00022692"/>
    </source>
</evidence>
<feature type="compositionally biased region" description="Low complexity" evidence="10">
    <location>
        <begin position="251"/>
        <end position="262"/>
    </location>
</feature>
<dbReference type="Pfam" id="PF07690">
    <property type="entry name" value="MFS_1"/>
    <property type="match status" value="1"/>
</dbReference>
<comment type="similarity">
    <text evidence="2">Belongs to the major facilitator superfamily. Organophosphate:Pi antiporter (OPA) (TC 2.A.1.4) family.</text>
</comment>
<dbReference type="Proteomes" id="UP000046395">
    <property type="component" value="Unassembled WGS sequence"/>
</dbReference>
<dbReference type="AlphaFoldDB" id="A0A5S6Q1C0"/>
<evidence type="ECO:0000256" key="6">
    <source>
        <dbReference type="ARBA" id="ARBA00022989"/>
    </source>
</evidence>
<feature type="transmembrane region" description="Helical" evidence="11">
    <location>
        <begin position="107"/>
        <end position="125"/>
    </location>
</feature>
<dbReference type="WBParaSite" id="TMUE_0000000757.1">
    <property type="protein sequence ID" value="TMUE_0000000757.1"/>
    <property type="gene ID" value="WBGene00296681"/>
</dbReference>
<evidence type="ECO:0000313" key="13">
    <source>
        <dbReference type="Proteomes" id="UP000046395"/>
    </source>
</evidence>
<keyword evidence="13" id="KW-1185">Reference proteome</keyword>
<keyword evidence="6 11" id="KW-1133">Transmembrane helix</keyword>
<evidence type="ECO:0000313" key="14">
    <source>
        <dbReference type="WBParaSite" id="TMUE_0000000757.1"/>
    </source>
</evidence>
<dbReference type="GO" id="GO:0005789">
    <property type="term" value="C:endoplasmic reticulum membrane"/>
    <property type="evidence" value="ECO:0007669"/>
    <property type="project" value="TreeGrafter"/>
</dbReference>
<protein>
    <recommendedName>
        <fullName evidence="8">Sugar phosphate exchanger 3</fullName>
    </recommendedName>
    <alternativeName>
        <fullName evidence="9">Solute carrier family 37 member 3</fullName>
    </alternativeName>
</protein>
<feature type="transmembrane region" description="Helical" evidence="11">
    <location>
        <begin position="340"/>
        <end position="357"/>
    </location>
</feature>
<dbReference type="PANTHER" id="PTHR43184:SF12">
    <property type="entry name" value="SUGAR PHOSPHATE EXCHANGER 3"/>
    <property type="match status" value="1"/>
</dbReference>
<sequence length="489" mass="53205">MVDGGLRQRLTYHHAIVFVLTFSSYALLHASRKTFSNVKSTMISTWTPQQFNQSDIFDDEIWNGHAMFQSRFAAEAFLGILDAIFMSCYAVGLFISGMLGDRYDPRIVLSVGMWGSAAMIFLFGTLTEWSQFYSPSFYVFVWVLNGFIQSAGWPAEVCIMANWFGRGGRGFVLGLWSSCASIGNIIGSELCSWVLPSGYENAFLVNATFLFCGGFFVFFCLVSSPVEVGLPESTEKVDGMQQEDEEALLHPSSSEPPVDSSSPIPLRKAILLPGVIPYSLAFACLKLVNYSIFFWLPFYLTNNFGWPEHVADHISTWYDWGGICGGVLAGLVSDFIGKRTPVVCAQLVLGAVALSIYAKSPSDRTVNGILMGISGFFCSGAANLISAAVTADLGRQKEVDGNSKALSTVTGIVDGSGSVGAAVGQLIIPVMEAEIGWMSVFYLFIVMTAVTVLCLLKLCLLECRQILTARRRYSTLEHESPSSSSGVAV</sequence>
<proteinExistence type="inferred from homology"/>
<dbReference type="InterPro" id="IPR011701">
    <property type="entry name" value="MFS"/>
</dbReference>
<feature type="transmembrane region" description="Helical" evidence="11">
    <location>
        <begin position="137"/>
        <end position="159"/>
    </location>
</feature>
<feature type="transmembrane region" description="Helical" evidence="11">
    <location>
        <begin position="12"/>
        <end position="30"/>
    </location>
</feature>
<evidence type="ECO:0000256" key="7">
    <source>
        <dbReference type="ARBA" id="ARBA00023136"/>
    </source>
</evidence>
<evidence type="ECO:0000313" key="15">
    <source>
        <dbReference type="WBParaSite" id="TMUE_3000011460.1"/>
    </source>
</evidence>
<dbReference type="InterPro" id="IPR036259">
    <property type="entry name" value="MFS_trans_sf"/>
</dbReference>
<dbReference type="SUPFAM" id="SSF103473">
    <property type="entry name" value="MFS general substrate transporter"/>
    <property type="match status" value="1"/>
</dbReference>
<dbReference type="STRING" id="70415.A0A5S6Q1C0"/>
<dbReference type="PROSITE" id="PS50850">
    <property type="entry name" value="MFS"/>
    <property type="match status" value="1"/>
</dbReference>
<dbReference type="PIRSF" id="PIRSF002808">
    <property type="entry name" value="Hexose_phosphate_transp"/>
    <property type="match status" value="1"/>
</dbReference>
<dbReference type="Gene3D" id="1.20.1250.20">
    <property type="entry name" value="MFS general substrate transporter like domains"/>
    <property type="match status" value="2"/>
</dbReference>
<evidence type="ECO:0000256" key="2">
    <source>
        <dbReference type="ARBA" id="ARBA00009598"/>
    </source>
</evidence>
<feature type="transmembrane region" description="Helical" evidence="11">
    <location>
        <begin position="369"/>
        <end position="393"/>
    </location>
</feature>
<comment type="subcellular location">
    <subcellularLocation>
        <location evidence="1">Membrane</location>
        <topology evidence="1">Multi-pass membrane protein</topology>
    </subcellularLocation>
</comment>
<feature type="transmembrane region" description="Helical" evidence="11">
    <location>
        <begin position="270"/>
        <end position="296"/>
    </location>
</feature>
<dbReference type="InterPro" id="IPR020846">
    <property type="entry name" value="MFS_dom"/>
</dbReference>
<reference evidence="14 15" key="2">
    <citation type="submission" date="2019-12" db="UniProtKB">
        <authorList>
            <consortium name="WormBaseParasite"/>
        </authorList>
    </citation>
    <scope>IDENTIFICATION</scope>
</reference>
<keyword evidence="7 11" id="KW-0472">Membrane</keyword>
<name>A0A5S6Q1C0_TRIMR</name>
<dbReference type="PANTHER" id="PTHR43184">
    <property type="entry name" value="MAJOR FACILITATOR SUPERFAMILY TRANSPORTER 16, ISOFORM B"/>
    <property type="match status" value="1"/>
</dbReference>
<evidence type="ECO:0000256" key="11">
    <source>
        <dbReference type="SAM" id="Phobius"/>
    </source>
</evidence>
<feature type="domain" description="Major facilitator superfamily (MFS) profile" evidence="12">
    <location>
        <begin position="10"/>
        <end position="466"/>
    </location>
</feature>
<feature type="transmembrane region" description="Helical" evidence="11">
    <location>
        <begin position="201"/>
        <end position="222"/>
    </location>
</feature>
<evidence type="ECO:0000259" key="12">
    <source>
        <dbReference type="PROSITE" id="PS50850"/>
    </source>
</evidence>
<evidence type="ECO:0000256" key="10">
    <source>
        <dbReference type="SAM" id="MobiDB-lite"/>
    </source>
</evidence>
<feature type="transmembrane region" description="Helical" evidence="11">
    <location>
        <begin position="171"/>
        <end position="195"/>
    </location>
</feature>
<evidence type="ECO:0000256" key="9">
    <source>
        <dbReference type="ARBA" id="ARBA00042039"/>
    </source>
</evidence>
<dbReference type="WBParaSite" id="TMUE_3000011460.1">
    <property type="protein sequence ID" value="TMUE_3000011460.1"/>
    <property type="gene ID" value="WBGene00289923"/>
</dbReference>
<evidence type="ECO:0000256" key="1">
    <source>
        <dbReference type="ARBA" id="ARBA00004141"/>
    </source>
</evidence>
<dbReference type="InterPro" id="IPR000849">
    <property type="entry name" value="Sugar_P_transporter"/>
</dbReference>
<evidence type="ECO:0000256" key="8">
    <source>
        <dbReference type="ARBA" id="ARBA00041091"/>
    </source>
</evidence>
<feature type="transmembrane region" description="Helical" evidence="11">
    <location>
        <begin position="76"/>
        <end position="95"/>
    </location>
</feature>
<accession>A0A5S6Q1C0</accession>
<dbReference type="GO" id="GO:0022857">
    <property type="term" value="F:transmembrane transporter activity"/>
    <property type="evidence" value="ECO:0007669"/>
    <property type="project" value="InterPro"/>
</dbReference>
<keyword evidence="4" id="KW-0762">Sugar transport</keyword>